<reference evidence="7 8" key="1">
    <citation type="journal article" date="2012" name="Microbes Environ.">
        <title>Complete genome sequence of Bradyrhizobium sp. S23321: insights into symbiosis evolution in soil oligotrophs.</title>
        <authorList>
            <person name="Okubo T."/>
            <person name="Tsukui T."/>
            <person name="Maita H."/>
            <person name="Okamoto S."/>
            <person name="Oshima K."/>
            <person name="Fujisawa T."/>
            <person name="Saito A."/>
            <person name="Futamata H."/>
            <person name="Hattori R."/>
            <person name="Shimomura Y."/>
            <person name="Haruta S."/>
            <person name="Morimoto S."/>
            <person name="Wang Y."/>
            <person name="Sakai Y."/>
            <person name="Hattori M."/>
            <person name="Aizawa S."/>
            <person name="Nagashima K.V.P."/>
            <person name="Masuda S."/>
            <person name="Hattori T."/>
            <person name="Yamashita A."/>
            <person name="Bao Z."/>
            <person name="Hayatsu M."/>
            <person name="Kajiya-Kanegae H."/>
            <person name="Yoshinaga I."/>
            <person name="Sakamoto K."/>
            <person name="Toyota K."/>
            <person name="Nakao M."/>
            <person name="Kohara M."/>
            <person name="Anda M."/>
            <person name="Niwa R."/>
            <person name="Jung-Hwan P."/>
            <person name="Sameshima-Saito R."/>
            <person name="Tokuda S."/>
            <person name="Yamamoto S."/>
            <person name="Yamamoto S."/>
            <person name="Yokoyama T."/>
            <person name="Akutsu T."/>
            <person name="Nakamura Y."/>
            <person name="Nakahira-Yanaka Y."/>
            <person name="Takada Hoshino Y."/>
            <person name="Hirakawa H."/>
            <person name="Mitsui H."/>
            <person name="Terasawa K."/>
            <person name="Itakura M."/>
            <person name="Sato S."/>
            <person name="Ikeda-Ohtsubo W."/>
            <person name="Sakakura N."/>
            <person name="Kaminuma E."/>
            <person name="Minamisawa K."/>
        </authorList>
    </citation>
    <scope>NUCLEOTIDE SEQUENCE [LARGE SCALE GENOMIC DNA]</scope>
    <source>
        <strain evidence="7 8">S23321</strain>
    </source>
</reference>
<keyword evidence="2 5" id="KW-0812">Transmembrane</keyword>
<dbReference type="PANTHER" id="PTHR42770:SF16">
    <property type="entry name" value="AMINO ACID PERMEASE"/>
    <property type="match status" value="1"/>
</dbReference>
<proteinExistence type="predicted"/>
<gene>
    <name evidence="7" type="ORF">S23_45510</name>
</gene>
<feature type="transmembrane region" description="Helical" evidence="5">
    <location>
        <begin position="59"/>
        <end position="80"/>
    </location>
</feature>
<accession>A0AAI8MGH1</accession>
<dbReference type="KEGG" id="brs:S23_45510"/>
<protein>
    <submittedName>
        <fullName evidence="7">Amino acid permease-associated region</fullName>
    </submittedName>
</protein>
<evidence type="ECO:0000256" key="3">
    <source>
        <dbReference type="ARBA" id="ARBA00022989"/>
    </source>
</evidence>
<keyword evidence="3 5" id="KW-1133">Transmembrane helix</keyword>
<evidence type="ECO:0000256" key="5">
    <source>
        <dbReference type="SAM" id="Phobius"/>
    </source>
</evidence>
<evidence type="ECO:0000256" key="2">
    <source>
        <dbReference type="ARBA" id="ARBA00022692"/>
    </source>
</evidence>
<evidence type="ECO:0000313" key="8">
    <source>
        <dbReference type="Proteomes" id="UP000007886"/>
    </source>
</evidence>
<evidence type="ECO:0000313" key="7">
    <source>
        <dbReference type="EMBL" id="BAL77745.1"/>
    </source>
</evidence>
<name>A0AAI8MGH1_9BRAD</name>
<dbReference type="PIRSF" id="PIRSF006060">
    <property type="entry name" value="AA_transporter"/>
    <property type="match status" value="1"/>
</dbReference>
<dbReference type="InterPro" id="IPR004841">
    <property type="entry name" value="AA-permease/SLC12A_dom"/>
</dbReference>
<feature type="transmembrane region" description="Helical" evidence="5">
    <location>
        <begin position="204"/>
        <end position="229"/>
    </location>
</feature>
<evidence type="ECO:0000256" key="1">
    <source>
        <dbReference type="ARBA" id="ARBA00004141"/>
    </source>
</evidence>
<dbReference type="GO" id="GO:0055085">
    <property type="term" value="P:transmembrane transport"/>
    <property type="evidence" value="ECO:0007669"/>
    <property type="project" value="InterPro"/>
</dbReference>
<dbReference type="AlphaFoldDB" id="A0AAI8MGH1"/>
<feature type="transmembrane region" description="Helical" evidence="5">
    <location>
        <begin position="370"/>
        <end position="401"/>
    </location>
</feature>
<feature type="transmembrane region" description="Helical" evidence="5">
    <location>
        <begin position="100"/>
        <end position="125"/>
    </location>
</feature>
<evidence type="ECO:0000256" key="4">
    <source>
        <dbReference type="ARBA" id="ARBA00023136"/>
    </source>
</evidence>
<organism evidence="7 8">
    <name type="scientific">Bradyrhizobium cosmicum</name>
    <dbReference type="NCBI Taxonomy" id="1404864"/>
    <lineage>
        <taxon>Bacteria</taxon>
        <taxon>Pseudomonadati</taxon>
        <taxon>Pseudomonadota</taxon>
        <taxon>Alphaproteobacteria</taxon>
        <taxon>Hyphomicrobiales</taxon>
        <taxon>Nitrobacteraceae</taxon>
        <taxon>Bradyrhizobium</taxon>
    </lineage>
</organism>
<dbReference type="PANTHER" id="PTHR42770">
    <property type="entry name" value="AMINO ACID TRANSPORTER-RELATED"/>
    <property type="match status" value="1"/>
</dbReference>
<dbReference type="GO" id="GO:0016020">
    <property type="term" value="C:membrane"/>
    <property type="evidence" value="ECO:0007669"/>
    <property type="project" value="UniProtKB-SubCell"/>
</dbReference>
<sequence>MAANVSPELEAPNQLRRNAVGVAHIVFFVVAAAAPLTAVVGVTPAAFAYGNGPGVPGTFLLVGILYLLFSVGFTAMSKFINSAGGFYPYITAGLGRPAGVAGALIALATYNAIDIAVYGLFGFFANDIIKSQGGPDIAWWVYAFGLGIAVYFCGTRNIAFSGKVLGFCMIAEIAILLLLAVAILANGGGPESIHAAPFGPQAIFAKGCGVALVFVVSSFIGIEATVIFGEEARDPRRAIPRATYIAVSLIAVFYAFSTWVIALHYGPSNIQAEANAHIATIYISAVRELLGTALALIVNGLLLTSIFACALSFHNTINRYFFAIGREGLIWSGLARTNGLHGAPHVAGAVQTVLAMGITAIFAITGQDPYAVVVAWMGTFASLGILVIQVIVSIAAIAFFRKDPRGLGISHRVIAPGLSALGLGGCLVLMAANLAVVSGSDSLFVDCFPAMLAAIGAAGFGFAVWTRSRRPAVYANLGRAFE</sequence>
<dbReference type="EMBL" id="AP012279">
    <property type="protein sequence ID" value="BAL77745.1"/>
    <property type="molecule type" value="Genomic_DNA"/>
</dbReference>
<feature type="domain" description="Amino acid permease/ SLC12A" evidence="6">
    <location>
        <begin position="24"/>
        <end position="435"/>
    </location>
</feature>
<feature type="transmembrane region" description="Helical" evidence="5">
    <location>
        <begin position="137"/>
        <end position="153"/>
    </location>
</feature>
<keyword evidence="4 5" id="KW-0472">Membrane</keyword>
<feature type="transmembrane region" description="Helical" evidence="5">
    <location>
        <begin position="289"/>
        <end position="313"/>
    </location>
</feature>
<feature type="transmembrane region" description="Helical" evidence="5">
    <location>
        <begin position="413"/>
        <end position="437"/>
    </location>
</feature>
<feature type="transmembrane region" description="Helical" evidence="5">
    <location>
        <begin position="165"/>
        <end position="184"/>
    </location>
</feature>
<dbReference type="Gene3D" id="1.20.1740.10">
    <property type="entry name" value="Amino acid/polyamine transporter I"/>
    <property type="match status" value="1"/>
</dbReference>
<feature type="transmembrane region" description="Helical" evidence="5">
    <location>
        <begin position="346"/>
        <end position="364"/>
    </location>
</feature>
<dbReference type="RefSeq" id="WP_015687024.1">
    <property type="nucleotide sequence ID" value="NC_017082.1"/>
</dbReference>
<dbReference type="InterPro" id="IPR050367">
    <property type="entry name" value="APC_superfamily"/>
</dbReference>
<feature type="transmembrane region" description="Helical" evidence="5">
    <location>
        <begin position="443"/>
        <end position="465"/>
    </location>
</feature>
<feature type="transmembrane region" description="Helical" evidence="5">
    <location>
        <begin position="241"/>
        <end position="262"/>
    </location>
</feature>
<feature type="transmembrane region" description="Helical" evidence="5">
    <location>
        <begin position="21"/>
        <end position="47"/>
    </location>
</feature>
<keyword evidence="8" id="KW-1185">Reference proteome</keyword>
<evidence type="ECO:0000259" key="6">
    <source>
        <dbReference type="Pfam" id="PF00324"/>
    </source>
</evidence>
<dbReference type="Proteomes" id="UP000007886">
    <property type="component" value="Chromosome"/>
</dbReference>
<comment type="subcellular location">
    <subcellularLocation>
        <location evidence="1">Membrane</location>
        <topology evidence="1">Multi-pass membrane protein</topology>
    </subcellularLocation>
</comment>
<dbReference type="Pfam" id="PF00324">
    <property type="entry name" value="AA_permease"/>
    <property type="match status" value="1"/>
</dbReference>